<evidence type="ECO:0000313" key="2">
    <source>
        <dbReference type="Proteomes" id="UP001607303"/>
    </source>
</evidence>
<sequence>MLFSYLFINVNDPVWYHPPKRADVFCSYFKDTIASVYFPCSKEIQIEIKQNIQPIIGNNYVQQKINHITSDIRMQVDLCKTTDTEVSILYRTSDERAKKRKVVTKKNTLQNVQPNSSKTNLSLNKEPVRLSPPVFIQTDIVYSLIEILNKSVRDTYNLKTTNQEIKIQASVINTYRQIIRTLKTRNANNYTFQLKEERRYKAKIKGLHYTTSTTQIKQELHLHSIQHCIHNTRFRISLTAIGKYMIASDLNAKQTDWNSRLVTTRDLVIRNITGVLNSKLQTTSILNIDN</sequence>
<protein>
    <submittedName>
        <fullName evidence="1">Nucleic-acid-binding protein from mobile element jockey-like</fullName>
    </submittedName>
</protein>
<organism evidence="1 2">
    <name type="scientific">Vespula maculifrons</name>
    <name type="common">Eastern yellow jacket</name>
    <name type="synonym">Wasp</name>
    <dbReference type="NCBI Taxonomy" id="7453"/>
    <lineage>
        <taxon>Eukaryota</taxon>
        <taxon>Metazoa</taxon>
        <taxon>Ecdysozoa</taxon>
        <taxon>Arthropoda</taxon>
        <taxon>Hexapoda</taxon>
        <taxon>Insecta</taxon>
        <taxon>Pterygota</taxon>
        <taxon>Neoptera</taxon>
        <taxon>Endopterygota</taxon>
        <taxon>Hymenoptera</taxon>
        <taxon>Apocrita</taxon>
        <taxon>Aculeata</taxon>
        <taxon>Vespoidea</taxon>
        <taxon>Vespidae</taxon>
        <taxon>Vespinae</taxon>
        <taxon>Vespula</taxon>
    </lineage>
</organism>
<dbReference type="Proteomes" id="UP001607303">
    <property type="component" value="Unassembled WGS sequence"/>
</dbReference>
<keyword evidence="2" id="KW-1185">Reference proteome</keyword>
<dbReference type="AlphaFoldDB" id="A0ABD2B3T5"/>
<comment type="caution">
    <text evidence="1">The sequence shown here is derived from an EMBL/GenBank/DDBJ whole genome shotgun (WGS) entry which is preliminary data.</text>
</comment>
<gene>
    <name evidence="1" type="ORF">V1477_016663</name>
</gene>
<name>A0ABD2B3T5_VESMC</name>
<evidence type="ECO:0000313" key="1">
    <source>
        <dbReference type="EMBL" id="KAL2727387.1"/>
    </source>
</evidence>
<dbReference type="EMBL" id="JAYRBN010000100">
    <property type="protein sequence ID" value="KAL2727387.1"/>
    <property type="molecule type" value="Genomic_DNA"/>
</dbReference>
<reference evidence="1 2" key="1">
    <citation type="journal article" date="2024" name="Ann. Entomol. Soc. Am.">
        <title>Genomic analyses of the southern and eastern yellowjacket wasps (Hymenoptera: Vespidae) reveal evolutionary signatures of social life.</title>
        <authorList>
            <person name="Catto M.A."/>
            <person name="Caine P.B."/>
            <person name="Orr S.E."/>
            <person name="Hunt B.G."/>
            <person name="Goodisman M.A.D."/>
        </authorList>
    </citation>
    <scope>NUCLEOTIDE SEQUENCE [LARGE SCALE GENOMIC DNA]</scope>
    <source>
        <strain evidence="1">232</strain>
        <tissue evidence="1">Head and thorax</tissue>
    </source>
</reference>
<proteinExistence type="predicted"/>
<accession>A0ABD2B3T5</accession>